<dbReference type="HOGENOM" id="CLU_084818_0_0_1"/>
<feature type="region of interest" description="Disordered" evidence="1">
    <location>
        <begin position="262"/>
        <end position="287"/>
    </location>
</feature>
<evidence type="ECO:0000256" key="1">
    <source>
        <dbReference type="SAM" id="MobiDB-lite"/>
    </source>
</evidence>
<dbReference type="OrthoDB" id="4232400at2759"/>
<feature type="compositionally biased region" description="Basic and acidic residues" evidence="1">
    <location>
        <begin position="1"/>
        <end position="11"/>
    </location>
</feature>
<reference evidence="3 4" key="1">
    <citation type="submission" date="2013-03" db="EMBL/GenBank/DDBJ databases">
        <title>The Genome Sequence of Capronia coronata CBS 617.96.</title>
        <authorList>
            <consortium name="The Broad Institute Genomics Platform"/>
            <person name="Cuomo C."/>
            <person name="de Hoog S."/>
            <person name="Gorbushina A."/>
            <person name="Walker B."/>
            <person name="Young S.K."/>
            <person name="Zeng Q."/>
            <person name="Gargeya S."/>
            <person name="Fitzgerald M."/>
            <person name="Haas B."/>
            <person name="Abouelleil A."/>
            <person name="Allen A.W."/>
            <person name="Alvarado L."/>
            <person name="Arachchi H.M."/>
            <person name="Berlin A.M."/>
            <person name="Chapman S.B."/>
            <person name="Gainer-Dewar J."/>
            <person name="Goldberg J."/>
            <person name="Griggs A."/>
            <person name="Gujja S."/>
            <person name="Hansen M."/>
            <person name="Howarth C."/>
            <person name="Imamovic A."/>
            <person name="Ireland A."/>
            <person name="Larimer J."/>
            <person name="McCowan C."/>
            <person name="Murphy C."/>
            <person name="Pearson M."/>
            <person name="Poon T.W."/>
            <person name="Priest M."/>
            <person name="Roberts A."/>
            <person name="Saif S."/>
            <person name="Shea T."/>
            <person name="Sisk P."/>
            <person name="Sykes S."/>
            <person name="Wortman J."/>
            <person name="Nusbaum C."/>
            <person name="Birren B."/>
        </authorList>
    </citation>
    <scope>NUCLEOTIDE SEQUENCE [LARGE SCALE GENOMIC DNA]</scope>
    <source>
        <strain evidence="3 4">CBS 617.96</strain>
    </source>
</reference>
<dbReference type="GeneID" id="19156967"/>
<feature type="domain" description="Retrovirus-related Pol polyprotein from transposon TNT 1-94-like beta-barrel" evidence="2">
    <location>
        <begin position="45"/>
        <end position="122"/>
    </location>
</feature>
<keyword evidence="4" id="KW-1185">Reference proteome</keyword>
<dbReference type="AlphaFoldDB" id="W9ZGN8"/>
<dbReference type="EMBL" id="AMWN01000002">
    <property type="protein sequence ID" value="EXJ93674.1"/>
    <property type="molecule type" value="Genomic_DNA"/>
</dbReference>
<dbReference type="Pfam" id="PF22936">
    <property type="entry name" value="Pol_BBD"/>
    <property type="match status" value="1"/>
</dbReference>
<evidence type="ECO:0000313" key="3">
    <source>
        <dbReference type="EMBL" id="EXJ93674.1"/>
    </source>
</evidence>
<accession>W9ZGN8</accession>
<name>W9ZGN8_9EURO</name>
<proteinExistence type="predicted"/>
<sequence>MAFHFDPRRDLPPPNIEPSSYYTSRRTASYGIPLKKAKAKQCYDWIFSSASNVHVAIDRAAFKTYFPFRSYVLTVADQRQVFVRGIGTVEVKIRREPGGKDSHTVCLENVLHIPDWICNIVSDICFVPAAKHEHSWTEFGVNFFVREKESLRPWGYTENFCGLDRLVLSRNLHGRSPMLEDADREVFCVSLTWPESQRDKWDELIAQGVRQEAERLEKGFRRKKVEDETKGLKRDVKSTLVEQSKWKPMPDVTATMKKQWKSGLNESDGGPQLMARGSSLMFESHRA</sequence>
<evidence type="ECO:0000259" key="2">
    <source>
        <dbReference type="Pfam" id="PF22936"/>
    </source>
</evidence>
<dbReference type="Proteomes" id="UP000019484">
    <property type="component" value="Unassembled WGS sequence"/>
</dbReference>
<comment type="caution">
    <text evidence="3">The sequence shown here is derived from an EMBL/GenBank/DDBJ whole genome shotgun (WGS) entry which is preliminary data.</text>
</comment>
<dbReference type="PANTHER" id="PTHR40628:SF1">
    <property type="entry name" value="CHROMO DOMAIN-CONTAINING PROTEIN"/>
    <property type="match status" value="1"/>
</dbReference>
<dbReference type="PANTHER" id="PTHR40628">
    <property type="entry name" value="CHROMO DOMAIN-CONTAINING PROTEIN"/>
    <property type="match status" value="1"/>
</dbReference>
<organism evidence="3 4">
    <name type="scientific">Capronia coronata CBS 617.96</name>
    <dbReference type="NCBI Taxonomy" id="1182541"/>
    <lineage>
        <taxon>Eukaryota</taxon>
        <taxon>Fungi</taxon>
        <taxon>Dikarya</taxon>
        <taxon>Ascomycota</taxon>
        <taxon>Pezizomycotina</taxon>
        <taxon>Eurotiomycetes</taxon>
        <taxon>Chaetothyriomycetidae</taxon>
        <taxon>Chaetothyriales</taxon>
        <taxon>Herpotrichiellaceae</taxon>
        <taxon>Capronia</taxon>
    </lineage>
</organism>
<feature type="region of interest" description="Disordered" evidence="1">
    <location>
        <begin position="1"/>
        <end position="20"/>
    </location>
</feature>
<protein>
    <recommendedName>
        <fullName evidence="2">Retrovirus-related Pol polyprotein from transposon TNT 1-94-like beta-barrel domain-containing protein</fullName>
    </recommendedName>
</protein>
<dbReference type="RefSeq" id="XP_007721168.1">
    <property type="nucleotide sequence ID" value="XM_007722978.1"/>
</dbReference>
<evidence type="ECO:0000313" key="4">
    <source>
        <dbReference type="Proteomes" id="UP000019484"/>
    </source>
</evidence>
<dbReference type="InterPro" id="IPR054722">
    <property type="entry name" value="PolX-like_BBD"/>
</dbReference>
<gene>
    <name evidence="3" type="ORF">A1O1_02066</name>
</gene>
<dbReference type="eggNOG" id="ENOG502SZ82">
    <property type="taxonomic scope" value="Eukaryota"/>
</dbReference>